<dbReference type="InterPro" id="IPR003439">
    <property type="entry name" value="ABC_transporter-like_ATP-bd"/>
</dbReference>
<keyword evidence="4" id="KW-1133">Transmembrane helix</keyword>
<dbReference type="Proteomes" id="UP000447434">
    <property type="component" value="Chromosome 8"/>
</dbReference>
<keyword evidence="3" id="KW-0812">Transmembrane</keyword>
<accession>A0A6A4Q4B0</accession>
<reference evidence="8" key="1">
    <citation type="journal article" date="2020" name="Nat. Commun.">
        <title>Genome sequence of the cluster root forming white lupin.</title>
        <authorList>
            <person name="Hufnagel B."/>
            <person name="Marques A."/>
            <person name="Soriano A."/>
            <person name="Marques L."/>
            <person name="Divol F."/>
            <person name="Doumas P."/>
            <person name="Sallet E."/>
            <person name="Mancinotti D."/>
            <person name="Carrere S."/>
            <person name="Marande W."/>
            <person name="Arribat S."/>
            <person name="Keller J."/>
            <person name="Huneau C."/>
            <person name="Blein T."/>
            <person name="Aime D."/>
            <person name="Laguerre M."/>
            <person name="Taylor J."/>
            <person name="Schubert V."/>
            <person name="Nelson M."/>
            <person name="Geu-Flores F."/>
            <person name="Crespi M."/>
            <person name="Gallardo-Guerrero K."/>
            <person name="Delaux P.-M."/>
            <person name="Salse J."/>
            <person name="Berges H."/>
            <person name="Guyot R."/>
            <person name="Gouzy J."/>
            <person name="Peret B."/>
        </authorList>
    </citation>
    <scope>NUCLEOTIDE SEQUENCE [LARGE SCALE GENOMIC DNA]</scope>
    <source>
        <strain evidence="8">cv. Amiga</strain>
    </source>
</reference>
<evidence type="ECO:0000313" key="8">
    <source>
        <dbReference type="Proteomes" id="UP000447434"/>
    </source>
</evidence>
<proteinExistence type="predicted"/>
<dbReference type="GO" id="GO:0005524">
    <property type="term" value="F:ATP binding"/>
    <property type="evidence" value="ECO:0007669"/>
    <property type="project" value="InterPro"/>
</dbReference>
<evidence type="ECO:0000256" key="2">
    <source>
        <dbReference type="ARBA" id="ARBA00022448"/>
    </source>
</evidence>
<dbReference type="PANTHER" id="PTHR48041:SF79">
    <property type="entry name" value="ABC TRANSPORTER G FAMILY MEMBER 5"/>
    <property type="match status" value="1"/>
</dbReference>
<dbReference type="PANTHER" id="PTHR48041">
    <property type="entry name" value="ABC TRANSPORTER G FAMILY MEMBER 28"/>
    <property type="match status" value="1"/>
</dbReference>
<evidence type="ECO:0000256" key="5">
    <source>
        <dbReference type="ARBA" id="ARBA00023136"/>
    </source>
</evidence>
<comment type="subcellular location">
    <subcellularLocation>
        <location evidence="1">Membrane</location>
        <topology evidence="1">Multi-pass membrane protein</topology>
    </subcellularLocation>
</comment>
<evidence type="ECO:0000313" key="7">
    <source>
        <dbReference type="EMBL" id="KAE9608681.1"/>
    </source>
</evidence>
<dbReference type="Gene3D" id="3.40.50.300">
    <property type="entry name" value="P-loop containing nucleotide triphosphate hydrolases"/>
    <property type="match status" value="1"/>
</dbReference>
<dbReference type="GO" id="GO:0016020">
    <property type="term" value="C:membrane"/>
    <property type="evidence" value="ECO:0007669"/>
    <property type="project" value="UniProtKB-SubCell"/>
</dbReference>
<dbReference type="GO" id="GO:0016887">
    <property type="term" value="F:ATP hydrolysis activity"/>
    <property type="evidence" value="ECO:0007669"/>
    <property type="project" value="InterPro"/>
</dbReference>
<organism evidence="7 8">
    <name type="scientific">Lupinus albus</name>
    <name type="common">White lupine</name>
    <name type="synonym">Lupinus termis</name>
    <dbReference type="NCBI Taxonomy" id="3870"/>
    <lineage>
        <taxon>Eukaryota</taxon>
        <taxon>Viridiplantae</taxon>
        <taxon>Streptophyta</taxon>
        <taxon>Embryophyta</taxon>
        <taxon>Tracheophyta</taxon>
        <taxon>Spermatophyta</taxon>
        <taxon>Magnoliopsida</taxon>
        <taxon>eudicotyledons</taxon>
        <taxon>Gunneridae</taxon>
        <taxon>Pentapetalae</taxon>
        <taxon>rosids</taxon>
        <taxon>fabids</taxon>
        <taxon>Fabales</taxon>
        <taxon>Fabaceae</taxon>
        <taxon>Papilionoideae</taxon>
        <taxon>50 kb inversion clade</taxon>
        <taxon>genistoids sensu lato</taxon>
        <taxon>core genistoids</taxon>
        <taxon>Genisteae</taxon>
        <taxon>Lupinus</taxon>
    </lineage>
</organism>
<evidence type="ECO:0000256" key="1">
    <source>
        <dbReference type="ARBA" id="ARBA00004141"/>
    </source>
</evidence>
<keyword evidence="8" id="KW-1185">Reference proteome</keyword>
<dbReference type="GO" id="GO:0042626">
    <property type="term" value="F:ATPase-coupled transmembrane transporter activity"/>
    <property type="evidence" value="ECO:0007669"/>
    <property type="project" value="TreeGrafter"/>
</dbReference>
<keyword evidence="2" id="KW-0813">Transport</keyword>
<dbReference type="AlphaFoldDB" id="A0A6A4Q4B0"/>
<feature type="domain" description="ABC transporter" evidence="6">
    <location>
        <begin position="6"/>
        <end position="106"/>
    </location>
</feature>
<evidence type="ECO:0000256" key="4">
    <source>
        <dbReference type="ARBA" id="ARBA00022989"/>
    </source>
</evidence>
<dbReference type="InterPro" id="IPR027417">
    <property type="entry name" value="P-loop_NTPase"/>
</dbReference>
<evidence type="ECO:0000256" key="3">
    <source>
        <dbReference type="ARBA" id="ARBA00022692"/>
    </source>
</evidence>
<dbReference type="OrthoDB" id="1744031at2759"/>
<dbReference type="InterPro" id="IPR050352">
    <property type="entry name" value="ABCG_transporters"/>
</dbReference>
<protein>
    <submittedName>
        <fullName evidence="7">Putative maltose-transporting ATPase</fullName>
    </submittedName>
</protein>
<gene>
    <name evidence="7" type="ORF">Lalb_Chr08g0238251</name>
</gene>
<evidence type="ECO:0000259" key="6">
    <source>
        <dbReference type="Pfam" id="PF00005"/>
    </source>
</evidence>
<comment type="caution">
    <text evidence="7">The sequence shown here is derived from an EMBL/GenBank/DDBJ whole genome shotgun (WGS) entry which is preliminary data.</text>
</comment>
<keyword evidence="5" id="KW-0472">Membrane</keyword>
<dbReference type="SUPFAM" id="SSF52540">
    <property type="entry name" value="P-loop containing nucleoside triphosphate hydrolases"/>
    <property type="match status" value="1"/>
</dbReference>
<name>A0A6A4Q4B0_LUPAL</name>
<sequence length="130" mass="14580">MNNKPVDKSQFRKISGCVTQKDTLFPLLTVEETIMFSAKLRLNLPRGQIFFRVKSLIQELGLSHVARSRVGDERVRGVSGGERRRISIGVEVIHDPKVLILDEPTSGRDSTSALQMIDMLKVMSDSRGEL</sequence>
<dbReference type="EMBL" id="WOCE01000008">
    <property type="protein sequence ID" value="KAE9608681.1"/>
    <property type="molecule type" value="Genomic_DNA"/>
</dbReference>
<dbReference type="Pfam" id="PF00005">
    <property type="entry name" value="ABC_tran"/>
    <property type="match status" value="1"/>
</dbReference>